<dbReference type="OrthoDB" id="430364at2759"/>
<organism evidence="1 2">
    <name type="scientific">Penicillium nalgiovense</name>
    <dbReference type="NCBI Taxonomy" id="60175"/>
    <lineage>
        <taxon>Eukaryota</taxon>
        <taxon>Fungi</taxon>
        <taxon>Dikarya</taxon>
        <taxon>Ascomycota</taxon>
        <taxon>Pezizomycotina</taxon>
        <taxon>Eurotiomycetes</taxon>
        <taxon>Eurotiomycetidae</taxon>
        <taxon>Eurotiales</taxon>
        <taxon>Aspergillaceae</taxon>
        <taxon>Penicillium</taxon>
    </lineage>
</organism>
<dbReference type="AlphaFoldDB" id="A0A9W4HMQ0"/>
<name>A0A9W4HMQ0_PENNA</name>
<accession>A0A9W4HMQ0</accession>
<comment type="caution">
    <text evidence="1">The sequence shown here is derived from an EMBL/GenBank/DDBJ whole genome shotgun (WGS) entry which is preliminary data.</text>
</comment>
<dbReference type="Proteomes" id="UP001153461">
    <property type="component" value="Unassembled WGS sequence"/>
</dbReference>
<evidence type="ECO:0000313" key="1">
    <source>
        <dbReference type="EMBL" id="CAG8063112.1"/>
    </source>
</evidence>
<proteinExistence type="predicted"/>
<evidence type="ECO:0000313" key="2">
    <source>
        <dbReference type="Proteomes" id="UP001153461"/>
    </source>
</evidence>
<dbReference type="EMBL" id="CAJVNV010000122">
    <property type="protein sequence ID" value="CAG8063112.1"/>
    <property type="molecule type" value="Genomic_DNA"/>
</dbReference>
<protein>
    <submittedName>
        <fullName evidence="1">Uncharacterized protein</fullName>
    </submittedName>
</protein>
<gene>
    <name evidence="1" type="ORF">PNAL_LOCUS3632</name>
</gene>
<sequence>MPTQISLLVYKGVPVDFSEYRHTALHALYSDGQHDWLHVVGAHPFFKFQKDSENPMTEPPIAWIPVCTVPDSVTKAKLIFACACTSVRNGNSDRDWNCQNWVGEALTDLVKIGYLTKEERGAAIGKMVETILEAELEDVSSVLDNCSMKKIIYTIYTSVDLFVHRVGCFSDEQLGCIDMTIYIQPYNIGN</sequence>
<reference evidence="1" key="1">
    <citation type="submission" date="2021-07" db="EMBL/GenBank/DDBJ databases">
        <authorList>
            <person name="Branca A.L. A."/>
        </authorList>
    </citation>
    <scope>NUCLEOTIDE SEQUENCE</scope>
</reference>